<comment type="caution">
    <text evidence="2">The sequence shown here is derived from an EMBL/GenBank/DDBJ whole genome shotgun (WGS) entry which is preliminary data.</text>
</comment>
<feature type="compositionally biased region" description="Polar residues" evidence="1">
    <location>
        <begin position="105"/>
        <end position="115"/>
    </location>
</feature>
<feature type="region of interest" description="Disordered" evidence="1">
    <location>
        <begin position="1"/>
        <end position="126"/>
    </location>
</feature>
<dbReference type="EMBL" id="AUSU01009855">
    <property type="protein sequence ID" value="EPS57771.1"/>
    <property type="molecule type" value="Genomic_DNA"/>
</dbReference>
<protein>
    <submittedName>
        <fullName evidence="2">Uncharacterized protein</fullName>
    </submittedName>
</protein>
<feature type="compositionally biased region" description="Polar residues" evidence="1">
    <location>
        <begin position="29"/>
        <end position="64"/>
    </location>
</feature>
<accession>S8BZY9</accession>
<gene>
    <name evidence="2" type="ORF">M569_17046</name>
</gene>
<evidence type="ECO:0000313" key="3">
    <source>
        <dbReference type="Proteomes" id="UP000015453"/>
    </source>
</evidence>
<evidence type="ECO:0000313" key="2">
    <source>
        <dbReference type="EMBL" id="EPS57771.1"/>
    </source>
</evidence>
<proteinExistence type="predicted"/>
<feature type="non-terminal residue" evidence="2">
    <location>
        <position position="126"/>
    </location>
</feature>
<keyword evidence="3" id="KW-1185">Reference proteome</keyword>
<evidence type="ECO:0000256" key="1">
    <source>
        <dbReference type="SAM" id="MobiDB-lite"/>
    </source>
</evidence>
<sequence>MKSKHKSGGNSGEPRTDNAAGFTLYPNPWWNNAVYTSMNNQSTRYGNTSNSSSLEDSADGQSLSEGRINEEDEEASKQSPSAGNQRDKNDKQDVQSDHQIPPISNPRTSEGSFTQGPPLELIGHSI</sequence>
<organism evidence="2 3">
    <name type="scientific">Genlisea aurea</name>
    <dbReference type="NCBI Taxonomy" id="192259"/>
    <lineage>
        <taxon>Eukaryota</taxon>
        <taxon>Viridiplantae</taxon>
        <taxon>Streptophyta</taxon>
        <taxon>Embryophyta</taxon>
        <taxon>Tracheophyta</taxon>
        <taxon>Spermatophyta</taxon>
        <taxon>Magnoliopsida</taxon>
        <taxon>eudicotyledons</taxon>
        <taxon>Gunneridae</taxon>
        <taxon>Pentapetalae</taxon>
        <taxon>asterids</taxon>
        <taxon>lamiids</taxon>
        <taxon>Lamiales</taxon>
        <taxon>Lentibulariaceae</taxon>
        <taxon>Genlisea</taxon>
    </lineage>
</organism>
<feature type="compositionally biased region" description="Basic and acidic residues" evidence="1">
    <location>
        <begin position="85"/>
        <end position="96"/>
    </location>
</feature>
<dbReference type="OrthoDB" id="10630518at2759"/>
<name>S8BZY9_9LAMI</name>
<reference evidence="2 3" key="1">
    <citation type="journal article" date="2013" name="BMC Genomics">
        <title>The miniature genome of a carnivorous plant Genlisea aurea contains a low number of genes and short non-coding sequences.</title>
        <authorList>
            <person name="Leushkin E.V."/>
            <person name="Sutormin R.A."/>
            <person name="Nabieva E.R."/>
            <person name="Penin A.A."/>
            <person name="Kondrashov A.S."/>
            <person name="Logacheva M.D."/>
        </authorList>
    </citation>
    <scope>NUCLEOTIDE SEQUENCE [LARGE SCALE GENOMIC DNA]</scope>
</reference>
<dbReference type="AlphaFoldDB" id="S8BZY9"/>
<dbReference type="Proteomes" id="UP000015453">
    <property type="component" value="Unassembled WGS sequence"/>
</dbReference>